<evidence type="ECO:0000313" key="2">
    <source>
        <dbReference type="EMBL" id="GHF29775.1"/>
    </source>
</evidence>
<proteinExistence type="predicted"/>
<reference evidence="2" key="2">
    <citation type="submission" date="2020-09" db="EMBL/GenBank/DDBJ databases">
        <authorList>
            <person name="Sun Q."/>
            <person name="Kim S."/>
        </authorList>
    </citation>
    <scope>NUCLEOTIDE SEQUENCE</scope>
    <source>
        <strain evidence="2">KCTC 42590</strain>
    </source>
</reference>
<dbReference type="RefSeq" id="WP_191253702.1">
    <property type="nucleotide sequence ID" value="NZ_BNCI01000002.1"/>
</dbReference>
<sequence length="117" mass="12895">MQKITIKTLLRTGSVLAGISFGLSTSVYADQSDPLILAQTNAKIAGAARFCEYEEDLIEEYIIKTEARLAYLSKDTYEKVLTKIEFKNQLDAASGKEPSGGCAQFEKTFMSALRTLD</sequence>
<evidence type="ECO:0000313" key="3">
    <source>
        <dbReference type="Proteomes" id="UP000630923"/>
    </source>
</evidence>
<comment type="caution">
    <text evidence="2">The sequence shown here is derived from an EMBL/GenBank/DDBJ whole genome shotgun (WGS) entry which is preliminary data.</text>
</comment>
<evidence type="ECO:0000256" key="1">
    <source>
        <dbReference type="SAM" id="SignalP"/>
    </source>
</evidence>
<dbReference type="Proteomes" id="UP000630923">
    <property type="component" value="Unassembled WGS sequence"/>
</dbReference>
<dbReference type="AlphaFoldDB" id="A0A919AYT7"/>
<feature type="signal peptide" evidence="1">
    <location>
        <begin position="1"/>
        <end position="29"/>
    </location>
</feature>
<organism evidence="2 3">
    <name type="scientific">Kordiimonas sediminis</name>
    <dbReference type="NCBI Taxonomy" id="1735581"/>
    <lineage>
        <taxon>Bacteria</taxon>
        <taxon>Pseudomonadati</taxon>
        <taxon>Pseudomonadota</taxon>
        <taxon>Alphaproteobacteria</taxon>
        <taxon>Kordiimonadales</taxon>
        <taxon>Kordiimonadaceae</taxon>
        <taxon>Kordiimonas</taxon>
    </lineage>
</organism>
<keyword evidence="1" id="KW-0732">Signal</keyword>
<name>A0A919AYT7_9PROT</name>
<gene>
    <name evidence="2" type="ORF">GCM10017044_26310</name>
</gene>
<reference evidence="2" key="1">
    <citation type="journal article" date="2014" name="Int. J. Syst. Evol. Microbiol.">
        <title>Complete genome sequence of Corynebacterium casei LMG S-19264T (=DSM 44701T), isolated from a smear-ripened cheese.</title>
        <authorList>
            <consortium name="US DOE Joint Genome Institute (JGI-PGF)"/>
            <person name="Walter F."/>
            <person name="Albersmeier A."/>
            <person name="Kalinowski J."/>
            <person name="Ruckert C."/>
        </authorList>
    </citation>
    <scope>NUCLEOTIDE SEQUENCE</scope>
    <source>
        <strain evidence="2">KCTC 42590</strain>
    </source>
</reference>
<protein>
    <submittedName>
        <fullName evidence="2">Uncharacterized protein</fullName>
    </submittedName>
</protein>
<accession>A0A919AYT7</accession>
<feature type="chain" id="PRO_5038032381" evidence="1">
    <location>
        <begin position="30"/>
        <end position="117"/>
    </location>
</feature>
<keyword evidence="3" id="KW-1185">Reference proteome</keyword>
<dbReference type="EMBL" id="BNCI01000002">
    <property type="protein sequence ID" value="GHF29775.1"/>
    <property type="molecule type" value="Genomic_DNA"/>
</dbReference>